<evidence type="ECO:0000313" key="10">
    <source>
        <dbReference type="EMBL" id="OXB04450.1"/>
    </source>
</evidence>
<evidence type="ECO:0000313" key="12">
    <source>
        <dbReference type="Proteomes" id="UP000184216"/>
    </source>
</evidence>
<dbReference type="InterPro" id="IPR005467">
    <property type="entry name" value="His_kinase_dom"/>
</dbReference>
<dbReference type="SUPFAM" id="SSF47384">
    <property type="entry name" value="Homodimeric domain of signal transducing histidine kinase"/>
    <property type="match status" value="1"/>
</dbReference>
<dbReference type="CDD" id="cd06225">
    <property type="entry name" value="HAMP"/>
    <property type="match status" value="1"/>
</dbReference>
<name>A0AB36P0I0_9FLAO</name>
<keyword evidence="6" id="KW-0418">Kinase</keyword>
<comment type="catalytic activity">
    <reaction evidence="1">
        <text>ATP + protein L-histidine = ADP + protein N-phospho-L-histidine.</text>
        <dbReference type="EC" id="2.7.13.3"/>
    </reaction>
</comment>
<dbReference type="EMBL" id="MUHB01000010">
    <property type="protein sequence ID" value="OXB04450.1"/>
    <property type="molecule type" value="Genomic_DNA"/>
</dbReference>
<dbReference type="PANTHER" id="PTHR42878:SF15">
    <property type="entry name" value="BACTERIOPHYTOCHROME"/>
    <property type="match status" value="1"/>
</dbReference>
<dbReference type="GO" id="GO:0000155">
    <property type="term" value="F:phosphorelay sensor kinase activity"/>
    <property type="evidence" value="ECO:0007669"/>
    <property type="project" value="InterPro"/>
</dbReference>
<dbReference type="RefSeq" id="WP_073393952.1">
    <property type="nucleotide sequence ID" value="NZ_FRBX01000001.1"/>
</dbReference>
<dbReference type="EMBL" id="FRBX01000001">
    <property type="protein sequence ID" value="SHL58615.1"/>
    <property type="molecule type" value="Genomic_DNA"/>
</dbReference>
<reference evidence="11 12" key="2">
    <citation type="submission" date="2016-11" db="EMBL/GenBank/DDBJ databases">
        <authorList>
            <person name="Varghese N."/>
            <person name="Submissions S."/>
        </authorList>
    </citation>
    <scope>NUCLEOTIDE SEQUENCE [LARGE SCALE GENOMIC DNA]</scope>
    <source>
        <strain evidence="11 12">DSM 6368</strain>
    </source>
</reference>
<dbReference type="Gene3D" id="3.30.565.10">
    <property type="entry name" value="Histidine kinase-like ATPase, C-terminal domain"/>
    <property type="match status" value="1"/>
</dbReference>
<proteinExistence type="predicted"/>
<dbReference type="PRINTS" id="PR00344">
    <property type="entry name" value="BCTRLSENSOR"/>
</dbReference>
<gene>
    <name evidence="10" type="ORF">B0A72_13220</name>
    <name evidence="11" type="ORF">SAMN05444387_0997</name>
</gene>
<dbReference type="Pfam" id="PF00672">
    <property type="entry name" value="HAMP"/>
    <property type="match status" value="1"/>
</dbReference>
<evidence type="ECO:0000256" key="2">
    <source>
        <dbReference type="ARBA" id="ARBA00004370"/>
    </source>
</evidence>
<feature type="domain" description="Histidine kinase" evidence="8">
    <location>
        <begin position="273"/>
        <end position="480"/>
    </location>
</feature>
<dbReference type="InterPro" id="IPR003594">
    <property type="entry name" value="HATPase_dom"/>
</dbReference>
<dbReference type="CDD" id="cd00082">
    <property type="entry name" value="HisKA"/>
    <property type="match status" value="1"/>
</dbReference>
<comment type="subcellular location">
    <subcellularLocation>
        <location evidence="2">Membrane</location>
    </subcellularLocation>
</comment>
<dbReference type="GO" id="GO:0030295">
    <property type="term" value="F:protein kinase activator activity"/>
    <property type="evidence" value="ECO:0007669"/>
    <property type="project" value="TreeGrafter"/>
</dbReference>
<evidence type="ECO:0000313" key="13">
    <source>
        <dbReference type="Proteomes" id="UP000198431"/>
    </source>
</evidence>
<evidence type="ECO:0000256" key="4">
    <source>
        <dbReference type="ARBA" id="ARBA00022553"/>
    </source>
</evidence>
<dbReference type="InterPro" id="IPR004358">
    <property type="entry name" value="Sig_transdc_His_kin-like_C"/>
</dbReference>
<dbReference type="Pfam" id="PF05227">
    <property type="entry name" value="CHASE3"/>
    <property type="match status" value="1"/>
</dbReference>
<feature type="domain" description="HAMP" evidence="9">
    <location>
        <begin position="207"/>
        <end position="258"/>
    </location>
</feature>
<keyword evidence="7" id="KW-0812">Transmembrane</keyword>
<dbReference type="PROSITE" id="PS50109">
    <property type="entry name" value="HIS_KIN"/>
    <property type="match status" value="1"/>
</dbReference>
<evidence type="ECO:0000256" key="7">
    <source>
        <dbReference type="SAM" id="Phobius"/>
    </source>
</evidence>
<dbReference type="InterPro" id="IPR036890">
    <property type="entry name" value="HATPase_C_sf"/>
</dbReference>
<dbReference type="SUPFAM" id="SSF55874">
    <property type="entry name" value="ATPase domain of HSP90 chaperone/DNA topoisomerase II/histidine kinase"/>
    <property type="match status" value="1"/>
</dbReference>
<dbReference type="SMART" id="SM00387">
    <property type="entry name" value="HATPase_c"/>
    <property type="match status" value="1"/>
</dbReference>
<protein>
    <recommendedName>
        <fullName evidence="3">histidine kinase</fullName>
        <ecNumber evidence="3">2.7.13.3</ecNumber>
    </recommendedName>
</protein>
<comment type="caution">
    <text evidence="10">The sequence shown here is derived from an EMBL/GenBank/DDBJ whole genome shotgun (WGS) entry which is preliminary data.</text>
</comment>
<evidence type="ECO:0000256" key="5">
    <source>
        <dbReference type="ARBA" id="ARBA00022679"/>
    </source>
</evidence>
<keyword evidence="12" id="KW-1185">Reference proteome</keyword>
<dbReference type="PROSITE" id="PS50096">
    <property type="entry name" value="IQ"/>
    <property type="match status" value="1"/>
</dbReference>
<dbReference type="Gene3D" id="6.10.340.10">
    <property type="match status" value="1"/>
</dbReference>
<dbReference type="Gene3D" id="1.10.287.130">
    <property type="match status" value="1"/>
</dbReference>
<dbReference type="InterPro" id="IPR003661">
    <property type="entry name" value="HisK_dim/P_dom"/>
</dbReference>
<dbReference type="PANTHER" id="PTHR42878">
    <property type="entry name" value="TWO-COMPONENT HISTIDINE KINASE"/>
    <property type="match status" value="1"/>
</dbReference>
<dbReference type="InterPro" id="IPR003660">
    <property type="entry name" value="HAMP_dom"/>
</dbReference>
<dbReference type="Proteomes" id="UP000198431">
    <property type="component" value="Unassembled WGS sequence"/>
</dbReference>
<dbReference type="InterPro" id="IPR007891">
    <property type="entry name" value="CHASE3"/>
</dbReference>
<evidence type="ECO:0000256" key="1">
    <source>
        <dbReference type="ARBA" id="ARBA00000085"/>
    </source>
</evidence>
<keyword evidence="7" id="KW-0472">Membrane</keyword>
<evidence type="ECO:0000256" key="3">
    <source>
        <dbReference type="ARBA" id="ARBA00012438"/>
    </source>
</evidence>
<evidence type="ECO:0000313" key="11">
    <source>
        <dbReference type="EMBL" id="SHL58615.1"/>
    </source>
</evidence>
<dbReference type="Pfam" id="PF02518">
    <property type="entry name" value="HATPase_c"/>
    <property type="match status" value="1"/>
</dbReference>
<dbReference type="SMART" id="SM00304">
    <property type="entry name" value="HAMP"/>
    <property type="match status" value="1"/>
</dbReference>
<dbReference type="InterPro" id="IPR050351">
    <property type="entry name" value="BphY/WalK/GraS-like"/>
</dbReference>
<keyword evidence="4" id="KW-0597">Phosphoprotein</keyword>
<dbReference type="PROSITE" id="PS50885">
    <property type="entry name" value="HAMP"/>
    <property type="match status" value="1"/>
</dbReference>
<dbReference type="EC" id="2.7.13.3" evidence="3"/>
<evidence type="ECO:0000259" key="9">
    <source>
        <dbReference type="PROSITE" id="PS50885"/>
    </source>
</evidence>
<accession>A0AB36P0I0</accession>
<keyword evidence="5" id="KW-0808">Transferase</keyword>
<keyword evidence="7" id="KW-1133">Transmembrane helix</keyword>
<dbReference type="Proteomes" id="UP000184216">
    <property type="component" value="Unassembled WGS sequence"/>
</dbReference>
<organism evidence="10 13">
    <name type="scientific">Flavobacterium pectinovorum</name>
    <dbReference type="NCBI Taxonomy" id="29533"/>
    <lineage>
        <taxon>Bacteria</taxon>
        <taxon>Pseudomonadati</taxon>
        <taxon>Bacteroidota</taxon>
        <taxon>Flavobacteriia</taxon>
        <taxon>Flavobacteriales</taxon>
        <taxon>Flavobacteriaceae</taxon>
        <taxon>Flavobacterium</taxon>
    </lineage>
</organism>
<evidence type="ECO:0000256" key="6">
    <source>
        <dbReference type="ARBA" id="ARBA00022777"/>
    </source>
</evidence>
<feature type="transmembrane region" description="Helical" evidence="7">
    <location>
        <begin position="185"/>
        <end position="206"/>
    </location>
</feature>
<dbReference type="GO" id="GO:0016020">
    <property type="term" value="C:membrane"/>
    <property type="evidence" value="ECO:0007669"/>
    <property type="project" value="UniProtKB-SubCell"/>
</dbReference>
<dbReference type="GO" id="GO:0000156">
    <property type="term" value="F:phosphorelay response regulator activity"/>
    <property type="evidence" value="ECO:0007669"/>
    <property type="project" value="TreeGrafter"/>
</dbReference>
<reference evidence="10 13" key="1">
    <citation type="submission" date="2016-11" db="EMBL/GenBank/DDBJ databases">
        <title>Whole genomes of Flavobacteriaceae.</title>
        <authorList>
            <person name="Stine C."/>
            <person name="Li C."/>
            <person name="Tadesse D."/>
        </authorList>
    </citation>
    <scope>NUCLEOTIDE SEQUENCE [LARGE SCALE GENOMIC DNA]</scope>
    <source>
        <strain evidence="10 13">ATCC 19366</strain>
    </source>
</reference>
<evidence type="ECO:0000259" key="8">
    <source>
        <dbReference type="PROSITE" id="PS50109"/>
    </source>
</evidence>
<dbReference type="AlphaFoldDB" id="A0AB36P0I0"/>
<dbReference type="InterPro" id="IPR036097">
    <property type="entry name" value="HisK_dim/P_sf"/>
</dbReference>
<dbReference type="GO" id="GO:0007234">
    <property type="term" value="P:osmosensory signaling via phosphorelay pathway"/>
    <property type="evidence" value="ECO:0007669"/>
    <property type="project" value="TreeGrafter"/>
</dbReference>
<sequence length="480" mass="55657">MKLSTQILLAFTLIILLSVADSYTNYMMSKKVQLNSHFLARSEEIIRTSNKTHKAIIEMQSAFRGYLLTDDRVFLDSYFRGLKIVPLLVNEQNLRIGNDNSQRVIFDSINTLHHNWLHYSEKLIQARKQNPNSFNNFFENSLKKHIGKNINDEISKKFTRFDRIEYKRRKHHSEELLISLRHTRIFSLIFLTLTIIVGVSSTFYIMEITTKRISSMVSLAENISKGKFTSIEDTRNDELTALASSLNSMSGKLDKNIHELKNRNAELNKFAYVVSHDLKAPIRGIHNVITWIEEDLDGELSPELKRYLAIIPQKTRRMEALINGLLDYARLNIKVPPEHIDTNNLVHEIADSIVPRNFKLEIGHLPELFTERIKLEQVFANLISNAVKYTTREDAVIEISCRKYSHFYEFSVKDNGIGIAIEYHQKIFEIFQTLREQNEQESTGVGLAIVKKIIDDQQEHIIVISKVGEGTEFIFTWRNS</sequence>
<dbReference type="SMART" id="SM00388">
    <property type="entry name" value="HisKA"/>
    <property type="match status" value="1"/>
</dbReference>
<dbReference type="Pfam" id="PF00512">
    <property type="entry name" value="HisKA"/>
    <property type="match status" value="1"/>
</dbReference>